<feature type="region of interest" description="Disordered" evidence="2">
    <location>
        <begin position="1"/>
        <end position="20"/>
    </location>
</feature>
<dbReference type="Gene3D" id="2.60.120.10">
    <property type="entry name" value="Jelly Rolls"/>
    <property type="match status" value="1"/>
</dbReference>
<keyword evidence="1" id="KW-0479">Metal-binding</keyword>
<sequence>MTIIDPSQVPSRTGSNYPDRFKPVVAGREKKRLGDAAGLKNFGVNLTTLPPKSQSALRHWHTKQDEFIYVLSGELTLITDEGETVLQAGQAAGFPAGEANGHCLYNHTETIATYLEIGDRTPNDGGNYPDDDLIAQAIDGGWQFTHKDGTPYSS</sequence>
<dbReference type="EMBL" id="QBML01000028">
    <property type="protein sequence ID" value="PZO37747.1"/>
    <property type="molecule type" value="Genomic_DNA"/>
</dbReference>
<proteinExistence type="predicted"/>
<reference evidence="4 5" key="2">
    <citation type="submission" date="2018-06" db="EMBL/GenBank/DDBJ databases">
        <title>Metagenomic assembly of (sub)arctic Cyanobacteria and their associated microbiome from non-axenic cultures.</title>
        <authorList>
            <person name="Baurain D."/>
        </authorList>
    </citation>
    <scope>NUCLEOTIDE SEQUENCE [LARGE SCALE GENOMIC DNA]</scope>
    <source>
        <strain evidence="4">ULC066bin1</strain>
    </source>
</reference>
<gene>
    <name evidence="4" type="ORF">DCF19_17930</name>
</gene>
<dbReference type="InterPro" id="IPR011051">
    <property type="entry name" value="RmlC_Cupin_sf"/>
</dbReference>
<evidence type="ECO:0000256" key="2">
    <source>
        <dbReference type="SAM" id="MobiDB-lite"/>
    </source>
</evidence>
<dbReference type="PANTHER" id="PTHR35848:SF9">
    <property type="entry name" value="SLL1358 PROTEIN"/>
    <property type="match status" value="1"/>
</dbReference>
<evidence type="ECO:0000313" key="5">
    <source>
        <dbReference type="Proteomes" id="UP000249467"/>
    </source>
</evidence>
<name>A0A2W4W2P6_9CYAN</name>
<protein>
    <submittedName>
        <fullName evidence="4">Cupin</fullName>
    </submittedName>
</protein>
<dbReference type="GO" id="GO:0046872">
    <property type="term" value="F:metal ion binding"/>
    <property type="evidence" value="ECO:0007669"/>
    <property type="project" value="UniProtKB-KW"/>
</dbReference>
<evidence type="ECO:0000256" key="1">
    <source>
        <dbReference type="ARBA" id="ARBA00022723"/>
    </source>
</evidence>
<dbReference type="CDD" id="cd02224">
    <property type="entry name" value="cupin_SPO2919-like"/>
    <property type="match status" value="1"/>
</dbReference>
<feature type="domain" description="Cupin type-2" evidence="3">
    <location>
        <begin position="46"/>
        <end position="117"/>
    </location>
</feature>
<evidence type="ECO:0000313" key="4">
    <source>
        <dbReference type="EMBL" id="PZO37747.1"/>
    </source>
</evidence>
<dbReference type="SUPFAM" id="SSF51182">
    <property type="entry name" value="RmlC-like cupins"/>
    <property type="match status" value="1"/>
</dbReference>
<dbReference type="InterPro" id="IPR014710">
    <property type="entry name" value="RmlC-like_jellyroll"/>
</dbReference>
<dbReference type="InterPro" id="IPR051610">
    <property type="entry name" value="GPI/OXD"/>
</dbReference>
<organism evidence="4 5">
    <name type="scientific">Pseudanabaena frigida</name>
    <dbReference type="NCBI Taxonomy" id="945775"/>
    <lineage>
        <taxon>Bacteria</taxon>
        <taxon>Bacillati</taxon>
        <taxon>Cyanobacteriota</taxon>
        <taxon>Cyanophyceae</taxon>
        <taxon>Pseudanabaenales</taxon>
        <taxon>Pseudanabaenaceae</taxon>
        <taxon>Pseudanabaena</taxon>
    </lineage>
</organism>
<dbReference type="PANTHER" id="PTHR35848">
    <property type="entry name" value="OXALATE-BINDING PROTEIN"/>
    <property type="match status" value="1"/>
</dbReference>
<dbReference type="InterPro" id="IPR013096">
    <property type="entry name" value="Cupin_2"/>
</dbReference>
<evidence type="ECO:0000259" key="3">
    <source>
        <dbReference type="Pfam" id="PF07883"/>
    </source>
</evidence>
<accession>A0A2W4W2P6</accession>
<comment type="caution">
    <text evidence="4">The sequence shown here is derived from an EMBL/GenBank/DDBJ whole genome shotgun (WGS) entry which is preliminary data.</text>
</comment>
<dbReference type="Pfam" id="PF07883">
    <property type="entry name" value="Cupin_2"/>
    <property type="match status" value="1"/>
</dbReference>
<dbReference type="AlphaFoldDB" id="A0A2W4W2P6"/>
<dbReference type="Proteomes" id="UP000249467">
    <property type="component" value="Unassembled WGS sequence"/>
</dbReference>
<reference evidence="4 5" key="1">
    <citation type="submission" date="2018-04" db="EMBL/GenBank/DDBJ databases">
        <authorList>
            <person name="Go L.Y."/>
            <person name="Mitchell J.A."/>
        </authorList>
    </citation>
    <scope>NUCLEOTIDE SEQUENCE [LARGE SCALE GENOMIC DNA]</scope>
    <source>
        <strain evidence="4">ULC066bin1</strain>
    </source>
</reference>